<dbReference type="Gene3D" id="1.10.10.10">
    <property type="entry name" value="Winged helix-like DNA-binding domain superfamily/Winged helix DNA-binding domain"/>
    <property type="match status" value="1"/>
</dbReference>
<evidence type="ECO:0000256" key="2">
    <source>
        <dbReference type="ARBA" id="ARBA00023015"/>
    </source>
</evidence>
<dbReference type="Gene3D" id="3.40.190.10">
    <property type="entry name" value="Periplasmic binding protein-like II"/>
    <property type="match status" value="2"/>
</dbReference>
<comment type="similarity">
    <text evidence="1">Belongs to the LysR transcriptional regulatory family.</text>
</comment>
<dbReference type="InterPro" id="IPR000847">
    <property type="entry name" value="LysR_HTH_N"/>
</dbReference>
<dbReference type="GO" id="GO:0032993">
    <property type="term" value="C:protein-DNA complex"/>
    <property type="evidence" value="ECO:0007669"/>
    <property type="project" value="TreeGrafter"/>
</dbReference>
<dbReference type="InterPro" id="IPR036390">
    <property type="entry name" value="WH_DNA-bd_sf"/>
</dbReference>
<protein>
    <submittedName>
        <fullName evidence="6">LysR family transcriptional regulator</fullName>
    </submittedName>
</protein>
<dbReference type="GO" id="GO:0003677">
    <property type="term" value="F:DNA binding"/>
    <property type="evidence" value="ECO:0007669"/>
    <property type="project" value="UniProtKB-KW"/>
</dbReference>
<evidence type="ECO:0000313" key="7">
    <source>
        <dbReference type="Proteomes" id="UP000290365"/>
    </source>
</evidence>
<evidence type="ECO:0000313" key="6">
    <source>
        <dbReference type="EMBL" id="QBD79450.1"/>
    </source>
</evidence>
<accession>A0A4P6JVS4</accession>
<keyword evidence="3" id="KW-0238">DNA-binding</keyword>
<dbReference type="PROSITE" id="PS50931">
    <property type="entry name" value="HTH_LYSR"/>
    <property type="match status" value="1"/>
</dbReference>
<dbReference type="OrthoDB" id="9803735at2"/>
<name>A0A4P6JVS4_KTERU</name>
<dbReference type="CDD" id="cd08414">
    <property type="entry name" value="PBP2_LTTR_aromatics_like"/>
    <property type="match status" value="1"/>
</dbReference>
<dbReference type="PRINTS" id="PR00039">
    <property type="entry name" value="HTHLYSR"/>
</dbReference>
<dbReference type="KEGG" id="kbs:EPA93_27095"/>
<feature type="domain" description="HTH lysR-type" evidence="5">
    <location>
        <begin position="1"/>
        <end position="58"/>
    </location>
</feature>
<dbReference type="Pfam" id="PF00126">
    <property type="entry name" value="HTH_1"/>
    <property type="match status" value="1"/>
</dbReference>
<keyword evidence="7" id="KW-1185">Reference proteome</keyword>
<dbReference type="PANTHER" id="PTHR30346:SF0">
    <property type="entry name" value="HCA OPERON TRANSCRIPTIONAL ACTIVATOR HCAR"/>
    <property type="match status" value="1"/>
</dbReference>
<proteinExistence type="inferred from homology"/>
<dbReference type="SUPFAM" id="SSF53850">
    <property type="entry name" value="Periplasmic binding protein-like II"/>
    <property type="match status" value="1"/>
</dbReference>
<dbReference type="SUPFAM" id="SSF46785">
    <property type="entry name" value="Winged helix' DNA-binding domain"/>
    <property type="match status" value="1"/>
</dbReference>
<dbReference type="Proteomes" id="UP000290365">
    <property type="component" value="Chromosome"/>
</dbReference>
<evidence type="ECO:0000256" key="3">
    <source>
        <dbReference type="ARBA" id="ARBA00023125"/>
    </source>
</evidence>
<reference evidence="6 7" key="1">
    <citation type="submission" date="2019-01" db="EMBL/GenBank/DDBJ databases">
        <title>Ktedonosporobacter rubrisoli SCAWS-G2.</title>
        <authorList>
            <person name="Huang Y."/>
            <person name="Yan B."/>
        </authorList>
    </citation>
    <scope>NUCLEOTIDE SEQUENCE [LARGE SCALE GENOMIC DNA]</scope>
    <source>
        <strain evidence="6 7">SCAWS-G2</strain>
    </source>
</reference>
<evidence type="ECO:0000256" key="4">
    <source>
        <dbReference type="ARBA" id="ARBA00023163"/>
    </source>
</evidence>
<dbReference type="InterPro" id="IPR036388">
    <property type="entry name" value="WH-like_DNA-bd_sf"/>
</dbReference>
<dbReference type="FunFam" id="1.10.10.10:FF:000001">
    <property type="entry name" value="LysR family transcriptional regulator"/>
    <property type="match status" value="1"/>
</dbReference>
<keyword evidence="2" id="KW-0805">Transcription regulation</keyword>
<keyword evidence="4" id="KW-0804">Transcription</keyword>
<dbReference type="InterPro" id="IPR005119">
    <property type="entry name" value="LysR_subst-bd"/>
</dbReference>
<dbReference type="EMBL" id="CP035758">
    <property type="protein sequence ID" value="QBD79450.1"/>
    <property type="molecule type" value="Genomic_DNA"/>
</dbReference>
<dbReference type="AlphaFoldDB" id="A0A4P6JVS4"/>
<sequence>MELRHLRYFVAVAEELHFARAAEHLHMAQQPLSFQIKQLEEELGVALFRRSTRRVELTAAGCALLNEVYAAFAHLRQGIETARRADRGEVGSLVLGYVSIALYNLLPAAVRLFRERFPDVHVTLREMCSPELEEHISEGSVDVGLAIRGLHFPELTYETLLHEQAIVALPKNHQLARLEQIPLRALATEPFVMYERTQRSLIYDQIITLCRAAGFSPNIVQEATSEQAVIGLVAAGVGIALVSDCLSGLRMDEVSYRPLIEPATPVEYAVVCKRDNPSPCIQAFLNVVREIAQPADLSLQQ</sequence>
<dbReference type="PANTHER" id="PTHR30346">
    <property type="entry name" value="TRANSCRIPTIONAL DUAL REGULATOR HCAR-RELATED"/>
    <property type="match status" value="1"/>
</dbReference>
<dbReference type="GO" id="GO:0003700">
    <property type="term" value="F:DNA-binding transcription factor activity"/>
    <property type="evidence" value="ECO:0007669"/>
    <property type="project" value="InterPro"/>
</dbReference>
<organism evidence="6 7">
    <name type="scientific">Ktedonosporobacter rubrisoli</name>
    <dbReference type="NCBI Taxonomy" id="2509675"/>
    <lineage>
        <taxon>Bacteria</taxon>
        <taxon>Bacillati</taxon>
        <taxon>Chloroflexota</taxon>
        <taxon>Ktedonobacteria</taxon>
        <taxon>Ktedonobacterales</taxon>
        <taxon>Ktedonosporobacteraceae</taxon>
        <taxon>Ktedonosporobacter</taxon>
    </lineage>
</organism>
<dbReference type="Pfam" id="PF03466">
    <property type="entry name" value="LysR_substrate"/>
    <property type="match status" value="1"/>
</dbReference>
<evidence type="ECO:0000256" key="1">
    <source>
        <dbReference type="ARBA" id="ARBA00009437"/>
    </source>
</evidence>
<gene>
    <name evidence="6" type="ORF">EPA93_27095</name>
</gene>
<dbReference type="RefSeq" id="WP_129890502.1">
    <property type="nucleotide sequence ID" value="NZ_CP035758.1"/>
</dbReference>
<evidence type="ECO:0000259" key="5">
    <source>
        <dbReference type="PROSITE" id="PS50931"/>
    </source>
</evidence>